<keyword evidence="3" id="KW-1185">Reference proteome</keyword>
<feature type="region of interest" description="Disordered" evidence="1">
    <location>
        <begin position="129"/>
        <end position="171"/>
    </location>
</feature>
<dbReference type="Proteomes" id="UP001151760">
    <property type="component" value="Unassembled WGS sequence"/>
</dbReference>
<name>A0ABQ5GLD6_9ASTR</name>
<evidence type="ECO:0000313" key="2">
    <source>
        <dbReference type="EMBL" id="GJT75712.1"/>
    </source>
</evidence>
<gene>
    <name evidence="2" type="ORF">Tco_1042437</name>
</gene>
<evidence type="ECO:0000313" key="3">
    <source>
        <dbReference type="Proteomes" id="UP001151760"/>
    </source>
</evidence>
<protein>
    <submittedName>
        <fullName evidence="2">Uncharacterized protein</fullName>
    </submittedName>
</protein>
<dbReference type="EMBL" id="BQNB010018555">
    <property type="protein sequence ID" value="GJT75712.1"/>
    <property type="molecule type" value="Genomic_DNA"/>
</dbReference>
<evidence type="ECO:0000256" key="1">
    <source>
        <dbReference type="SAM" id="MobiDB-lite"/>
    </source>
</evidence>
<sequence>MFANSEDIPVLSSIHWLPIRRSCAFLDNLLGDEPTPNPSPQNESHHDTFYSKNDPLHHEFARGTIINPSMIAREHEEYLNLMALLCEISNSRSQENFHASPSIIIESLPTSPIPVEESNPVQEEIDIIPGPDEVIPPGVENDDSEDEDNSTLLPENESSILEPSSPLPPPEPPDVCLSVKPIMAVKNDFVMLKEDFYHGEKILSLNVEDVYSFTFIVWTFLLYFTYPKNSPLIFSFGSEDFVFDPGIVIFHFSYLKPEVFLMEASFFHNCSP</sequence>
<reference evidence="2" key="1">
    <citation type="journal article" date="2022" name="Int. J. Mol. Sci.">
        <title>Draft Genome of Tanacetum Coccineum: Genomic Comparison of Closely Related Tanacetum-Family Plants.</title>
        <authorList>
            <person name="Yamashiro T."/>
            <person name="Shiraishi A."/>
            <person name="Nakayama K."/>
            <person name="Satake H."/>
        </authorList>
    </citation>
    <scope>NUCLEOTIDE SEQUENCE</scope>
</reference>
<reference evidence="2" key="2">
    <citation type="submission" date="2022-01" db="EMBL/GenBank/DDBJ databases">
        <authorList>
            <person name="Yamashiro T."/>
            <person name="Shiraishi A."/>
            <person name="Satake H."/>
            <person name="Nakayama K."/>
        </authorList>
    </citation>
    <scope>NUCLEOTIDE SEQUENCE</scope>
</reference>
<organism evidence="2 3">
    <name type="scientific">Tanacetum coccineum</name>
    <dbReference type="NCBI Taxonomy" id="301880"/>
    <lineage>
        <taxon>Eukaryota</taxon>
        <taxon>Viridiplantae</taxon>
        <taxon>Streptophyta</taxon>
        <taxon>Embryophyta</taxon>
        <taxon>Tracheophyta</taxon>
        <taxon>Spermatophyta</taxon>
        <taxon>Magnoliopsida</taxon>
        <taxon>eudicotyledons</taxon>
        <taxon>Gunneridae</taxon>
        <taxon>Pentapetalae</taxon>
        <taxon>asterids</taxon>
        <taxon>campanulids</taxon>
        <taxon>Asterales</taxon>
        <taxon>Asteraceae</taxon>
        <taxon>Asteroideae</taxon>
        <taxon>Anthemideae</taxon>
        <taxon>Anthemidinae</taxon>
        <taxon>Tanacetum</taxon>
    </lineage>
</organism>
<comment type="caution">
    <text evidence="2">The sequence shown here is derived from an EMBL/GenBank/DDBJ whole genome shotgun (WGS) entry which is preliminary data.</text>
</comment>
<feature type="compositionally biased region" description="Acidic residues" evidence="1">
    <location>
        <begin position="140"/>
        <end position="149"/>
    </location>
</feature>
<proteinExistence type="predicted"/>
<feature type="compositionally biased region" description="Low complexity" evidence="1">
    <location>
        <begin position="150"/>
        <end position="164"/>
    </location>
</feature>
<accession>A0ABQ5GLD6</accession>